<dbReference type="SMART" id="SM00644">
    <property type="entry name" value="Ami_2"/>
    <property type="match status" value="1"/>
</dbReference>
<keyword evidence="5" id="KW-0961">Cell wall biogenesis/degradation</keyword>
<dbReference type="RefSeq" id="WP_289410169.1">
    <property type="nucleotide sequence ID" value="NZ_JAUCDY010000004.1"/>
</dbReference>
<gene>
    <name evidence="7" type="ORF">QEZ41_04380</name>
</gene>
<dbReference type="Gene3D" id="1.10.101.10">
    <property type="entry name" value="PGBD-like superfamily/PGBD"/>
    <property type="match status" value="1"/>
</dbReference>
<dbReference type="Pfam" id="PF01510">
    <property type="entry name" value="Amidase_2"/>
    <property type="match status" value="1"/>
</dbReference>
<name>A0ABT7SMW3_9GAMM</name>
<dbReference type="PANTHER" id="PTHR30417">
    <property type="entry name" value="N-ACETYLMURAMOYL-L-ALANINE AMIDASE AMID"/>
    <property type="match status" value="1"/>
</dbReference>
<dbReference type="InterPro" id="IPR036505">
    <property type="entry name" value="Amidase/PGRP_sf"/>
</dbReference>
<evidence type="ECO:0000313" key="8">
    <source>
        <dbReference type="Proteomes" id="UP001241056"/>
    </source>
</evidence>
<dbReference type="Gene3D" id="3.40.80.10">
    <property type="entry name" value="Peptidoglycan recognition protein-like"/>
    <property type="match status" value="1"/>
</dbReference>
<dbReference type="InterPro" id="IPR002502">
    <property type="entry name" value="Amidase_domain"/>
</dbReference>
<protein>
    <recommendedName>
        <fullName evidence="3">N-acetylmuramoyl-L-alanine amidase</fullName>
        <ecNumber evidence="3">3.5.1.28</ecNumber>
    </recommendedName>
</protein>
<evidence type="ECO:0000259" key="6">
    <source>
        <dbReference type="SMART" id="SM00644"/>
    </source>
</evidence>
<organism evidence="7 8">
    <name type="scientific">Thiopseudomonas acetoxidans</name>
    <dbReference type="NCBI Taxonomy" id="3041622"/>
    <lineage>
        <taxon>Bacteria</taxon>
        <taxon>Pseudomonadati</taxon>
        <taxon>Pseudomonadota</taxon>
        <taxon>Gammaproteobacteria</taxon>
        <taxon>Pseudomonadales</taxon>
        <taxon>Pseudomonadaceae</taxon>
        <taxon>Thiopseudomonas</taxon>
    </lineage>
</organism>
<dbReference type="EMBL" id="JAUCDY010000004">
    <property type="protein sequence ID" value="MDM7857511.1"/>
    <property type="molecule type" value="Genomic_DNA"/>
</dbReference>
<dbReference type="PANTHER" id="PTHR30417:SF1">
    <property type="entry name" value="N-ACETYLMURAMOYL-L-ALANINE AMIDASE AMID"/>
    <property type="match status" value="1"/>
</dbReference>
<comment type="caution">
    <text evidence="7">The sequence shown here is derived from an EMBL/GenBank/DDBJ whole genome shotgun (WGS) entry which is preliminary data.</text>
</comment>
<dbReference type="InterPro" id="IPR002477">
    <property type="entry name" value="Peptidoglycan-bd-like"/>
</dbReference>
<comment type="similarity">
    <text evidence="2">Belongs to the N-acetylmuramoyl-L-alanine amidase 2 family.</text>
</comment>
<dbReference type="InterPro" id="IPR036365">
    <property type="entry name" value="PGBD-like_sf"/>
</dbReference>
<dbReference type="SUPFAM" id="SSF55846">
    <property type="entry name" value="N-acetylmuramoyl-L-alanine amidase-like"/>
    <property type="match status" value="1"/>
</dbReference>
<keyword evidence="8" id="KW-1185">Reference proteome</keyword>
<dbReference type="Proteomes" id="UP001241056">
    <property type="component" value="Unassembled WGS sequence"/>
</dbReference>
<comment type="catalytic activity">
    <reaction evidence="1">
        <text>Hydrolyzes the link between N-acetylmuramoyl residues and L-amino acid residues in certain cell-wall glycopeptides.</text>
        <dbReference type="EC" id="3.5.1.28"/>
    </reaction>
</comment>
<evidence type="ECO:0000256" key="3">
    <source>
        <dbReference type="ARBA" id="ARBA00011901"/>
    </source>
</evidence>
<dbReference type="SUPFAM" id="SSF47090">
    <property type="entry name" value="PGBD-like"/>
    <property type="match status" value="1"/>
</dbReference>
<dbReference type="InterPro" id="IPR051206">
    <property type="entry name" value="NAMLAA_amidase_2"/>
</dbReference>
<dbReference type="CDD" id="cd06583">
    <property type="entry name" value="PGRP"/>
    <property type="match status" value="1"/>
</dbReference>
<keyword evidence="4 7" id="KW-0378">Hydrolase</keyword>
<dbReference type="GO" id="GO:0008745">
    <property type="term" value="F:N-acetylmuramoyl-L-alanine amidase activity"/>
    <property type="evidence" value="ECO:0007669"/>
    <property type="project" value="UniProtKB-EC"/>
</dbReference>
<evidence type="ECO:0000313" key="7">
    <source>
        <dbReference type="EMBL" id="MDM7857511.1"/>
    </source>
</evidence>
<evidence type="ECO:0000256" key="2">
    <source>
        <dbReference type="ARBA" id="ARBA00007553"/>
    </source>
</evidence>
<evidence type="ECO:0000256" key="4">
    <source>
        <dbReference type="ARBA" id="ARBA00022801"/>
    </source>
</evidence>
<dbReference type="EC" id="3.5.1.28" evidence="3"/>
<evidence type="ECO:0000256" key="5">
    <source>
        <dbReference type="ARBA" id="ARBA00023316"/>
    </source>
</evidence>
<feature type="domain" description="N-acetylmuramoyl-L-alanine amidase" evidence="6">
    <location>
        <begin position="25"/>
        <end position="165"/>
    </location>
</feature>
<accession>A0ABT7SMW3</accession>
<reference evidence="7 8" key="1">
    <citation type="submission" date="2023-06" db="EMBL/GenBank/DDBJ databases">
        <title>Thiopseudomonas sp. CY1220 draft genome sequence.</title>
        <authorList>
            <person name="Zhao G."/>
            <person name="An M."/>
        </authorList>
    </citation>
    <scope>NUCLEOTIDE SEQUENCE [LARGE SCALE GENOMIC DNA]</scope>
    <source>
        <strain evidence="7 8">CY1220</strain>
    </source>
</reference>
<dbReference type="InterPro" id="IPR036366">
    <property type="entry name" value="PGBDSf"/>
</dbReference>
<dbReference type="Pfam" id="PF01471">
    <property type="entry name" value="PG_binding_1"/>
    <property type="match status" value="1"/>
</dbReference>
<proteinExistence type="inferred from homology"/>
<evidence type="ECO:0000256" key="1">
    <source>
        <dbReference type="ARBA" id="ARBA00001561"/>
    </source>
</evidence>
<sequence>MSKIFRVALCVFTLYLTGCSAINVEKKYRSNSYDNRIQWIVLHYTSADFEDSLHLLTNTAVSSHYLISEQPVKVYQLVDESNRAWHAGDSSWRGRTWLNATSIGIELVHPGYTEQAGERIWHDWSTEQIDSLIVLLHDILYRYQLPIESVIGHSDIAPQRKVDPGPKFPWSRLAQEGMIRWPLTTDIDFYEPIFLVELPDALWFQEQLAALGYAIHQSAEFDEQTQRVISVLQMKYRPSDFSGTADAETAAILQSLTEQQKQAQEK</sequence>